<dbReference type="AlphaFoldDB" id="A0A8H6YKW0"/>
<protein>
    <submittedName>
        <fullName evidence="1">Cytochrome P450</fullName>
    </submittedName>
</protein>
<dbReference type="GO" id="GO:0005506">
    <property type="term" value="F:iron ion binding"/>
    <property type="evidence" value="ECO:0007669"/>
    <property type="project" value="InterPro"/>
</dbReference>
<dbReference type="InterPro" id="IPR036396">
    <property type="entry name" value="Cyt_P450_sf"/>
</dbReference>
<evidence type="ECO:0000313" key="2">
    <source>
        <dbReference type="Proteomes" id="UP000620124"/>
    </source>
</evidence>
<dbReference type="GO" id="GO:0004497">
    <property type="term" value="F:monooxygenase activity"/>
    <property type="evidence" value="ECO:0007669"/>
    <property type="project" value="InterPro"/>
</dbReference>
<name>A0A8H6YKW0_9AGAR</name>
<dbReference type="Proteomes" id="UP000620124">
    <property type="component" value="Unassembled WGS sequence"/>
</dbReference>
<organism evidence="1 2">
    <name type="scientific">Mycena venus</name>
    <dbReference type="NCBI Taxonomy" id="2733690"/>
    <lineage>
        <taxon>Eukaryota</taxon>
        <taxon>Fungi</taxon>
        <taxon>Dikarya</taxon>
        <taxon>Basidiomycota</taxon>
        <taxon>Agaricomycotina</taxon>
        <taxon>Agaricomycetes</taxon>
        <taxon>Agaricomycetidae</taxon>
        <taxon>Agaricales</taxon>
        <taxon>Marasmiineae</taxon>
        <taxon>Mycenaceae</taxon>
        <taxon>Mycena</taxon>
    </lineage>
</organism>
<dbReference type="EMBL" id="JACAZI010000005">
    <property type="protein sequence ID" value="KAF7359795.1"/>
    <property type="molecule type" value="Genomic_DNA"/>
</dbReference>
<dbReference type="GO" id="GO:0016705">
    <property type="term" value="F:oxidoreductase activity, acting on paired donors, with incorporation or reduction of molecular oxygen"/>
    <property type="evidence" value="ECO:0007669"/>
    <property type="project" value="InterPro"/>
</dbReference>
<dbReference type="Pfam" id="PF00067">
    <property type="entry name" value="p450"/>
    <property type="match status" value="1"/>
</dbReference>
<dbReference type="InterPro" id="IPR001128">
    <property type="entry name" value="Cyt_P450"/>
</dbReference>
<gene>
    <name evidence="1" type="ORF">MVEN_00704700</name>
</gene>
<accession>A0A8H6YKW0</accession>
<proteinExistence type="predicted"/>
<keyword evidence="2" id="KW-1185">Reference proteome</keyword>
<dbReference type="GO" id="GO:0020037">
    <property type="term" value="F:heme binding"/>
    <property type="evidence" value="ECO:0007669"/>
    <property type="project" value="InterPro"/>
</dbReference>
<dbReference type="SUPFAM" id="SSF48264">
    <property type="entry name" value="Cytochrome P450"/>
    <property type="match status" value="1"/>
</dbReference>
<evidence type="ECO:0000313" key="1">
    <source>
        <dbReference type="EMBL" id="KAF7359795.1"/>
    </source>
</evidence>
<sequence>MLGRNDTAFVGTEINGRARLLLHRIFSVLDNIPGSPPKSLITGNLIQFHDPDDWAFQQDLEQNYGHAVKIHGLLGDRHLFVFDPAALQSTLVDDEAAFEDMPKFICMNRLLFRKGIFSATGDTHRKYRKILTSPFSTHNLKVQGDGITIL</sequence>
<reference evidence="1" key="1">
    <citation type="submission" date="2020-05" db="EMBL/GenBank/DDBJ databases">
        <title>Mycena genomes resolve the evolution of fungal bioluminescence.</title>
        <authorList>
            <person name="Tsai I.J."/>
        </authorList>
    </citation>
    <scope>NUCLEOTIDE SEQUENCE</scope>
    <source>
        <strain evidence="1">CCC161011</strain>
    </source>
</reference>
<dbReference type="Gene3D" id="1.10.630.10">
    <property type="entry name" value="Cytochrome P450"/>
    <property type="match status" value="1"/>
</dbReference>
<dbReference type="OrthoDB" id="1470350at2759"/>
<comment type="caution">
    <text evidence="1">The sequence shown here is derived from an EMBL/GenBank/DDBJ whole genome shotgun (WGS) entry which is preliminary data.</text>
</comment>